<protein>
    <recommendedName>
        <fullName evidence="5">5-formyltetrahydrofolate cyclo-ligase</fullName>
        <ecNumber evidence="5">6.3.3.2</ecNumber>
    </recommendedName>
</protein>
<feature type="binding site" evidence="4">
    <location>
        <begin position="8"/>
        <end position="12"/>
    </location>
    <ligand>
        <name>ATP</name>
        <dbReference type="ChEBI" id="CHEBI:30616"/>
    </ligand>
</feature>
<dbReference type="Pfam" id="PF01812">
    <property type="entry name" value="5-FTHF_cyc-lig"/>
    <property type="match status" value="1"/>
</dbReference>
<name>A0A7Y6EVT3_9BACL</name>
<dbReference type="RefSeq" id="WP_175398208.1">
    <property type="nucleotide sequence ID" value="NZ_JABMCB010000201.1"/>
</dbReference>
<dbReference type="SUPFAM" id="SSF100950">
    <property type="entry name" value="NagB/RpiA/CoA transferase-like"/>
    <property type="match status" value="1"/>
</dbReference>
<evidence type="ECO:0000313" key="7">
    <source>
        <dbReference type="EMBL" id="NUU78607.1"/>
    </source>
</evidence>
<comment type="cofactor">
    <cofactor evidence="5">
        <name>Mg(2+)</name>
        <dbReference type="ChEBI" id="CHEBI:18420"/>
    </cofactor>
</comment>
<organism evidence="7 8">
    <name type="scientific">Paenibacillus xylanilyticus</name>
    <dbReference type="NCBI Taxonomy" id="248903"/>
    <lineage>
        <taxon>Bacteria</taxon>
        <taxon>Bacillati</taxon>
        <taxon>Bacillota</taxon>
        <taxon>Bacilli</taxon>
        <taxon>Bacillales</taxon>
        <taxon>Paenibacillaceae</taxon>
        <taxon>Paenibacillus</taxon>
    </lineage>
</organism>
<proteinExistence type="inferred from homology"/>
<evidence type="ECO:0000256" key="5">
    <source>
        <dbReference type="RuleBase" id="RU361279"/>
    </source>
</evidence>
<dbReference type="InterPro" id="IPR037171">
    <property type="entry name" value="NagB/RpiA_transferase-like"/>
</dbReference>
<dbReference type="InterPro" id="IPR024185">
    <property type="entry name" value="FTHF_cligase-like_sf"/>
</dbReference>
<dbReference type="EMBL" id="JABMCB010000201">
    <property type="protein sequence ID" value="NUU78607.1"/>
    <property type="molecule type" value="Genomic_DNA"/>
</dbReference>
<feature type="binding site" evidence="4">
    <location>
        <begin position="144"/>
        <end position="152"/>
    </location>
    <ligand>
        <name>ATP</name>
        <dbReference type="ChEBI" id="CHEBI:30616"/>
    </ligand>
</feature>
<evidence type="ECO:0000256" key="3">
    <source>
        <dbReference type="ARBA" id="ARBA00022840"/>
    </source>
</evidence>
<feature type="binding site" evidence="4">
    <location>
        <position position="58"/>
    </location>
    <ligand>
        <name>substrate</name>
    </ligand>
</feature>
<dbReference type="GO" id="GO:0046872">
    <property type="term" value="F:metal ion binding"/>
    <property type="evidence" value="ECO:0007669"/>
    <property type="project" value="UniProtKB-KW"/>
</dbReference>
<comment type="caution">
    <text evidence="7">The sequence shown here is derived from an EMBL/GenBank/DDBJ whole genome shotgun (WGS) entry which is preliminary data.</text>
</comment>
<evidence type="ECO:0000256" key="4">
    <source>
        <dbReference type="PIRSR" id="PIRSR006806-1"/>
    </source>
</evidence>
<dbReference type="EC" id="6.3.3.2" evidence="5"/>
<dbReference type="InterPro" id="IPR002698">
    <property type="entry name" value="FTHF_cligase"/>
</dbReference>
<evidence type="ECO:0000313" key="8">
    <source>
        <dbReference type="Proteomes" id="UP000526125"/>
    </source>
</evidence>
<dbReference type="GO" id="GO:0009396">
    <property type="term" value="P:folic acid-containing compound biosynthetic process"/>
    <property type="evidence" value="ECO:0007669"/>
    <property type="project" value="TreeGrafter"/>
</dbReference>
<dbReference type="PANTHER" id="PTHR23407:SF1">
    <property type="entry name" value="5-FORMYLTETRAHYDROFOLATE CYCLO-LIGASE"/>
    <property type="match status" value="1"/>
</dbReference>
<accession>A0A7Y6EVT3</accession>
<dbReference type="GO" id="GO:0035999">
    <property type="term" value="P:tetrahydrofolate interconversion"/>
    <property type="evidence" value="ECO:0007669"/>
    <property type="project" value="TreeGrafter"/>
</dbReference>
<dbReference type="AlphaFoldDB" id="A0A7Y6EVT3"/>
<dbReference type="PANTHER" id="PTHR23407">
    <property type="entry name" value="ATPASE INHIBITOR/5-FORMYLTETRAHYDROFOLATE CYCLO-LIGASE"/>
    <property type="match status" value="1"/>
</dbReference>
<dbReference type="Gene3D" id="3.40.50.10420">
    <property type="entry name" value="NagB/RpiA/CoA transferase-like"/>
    <property type="match status" value="1"/>
</dbReference>
<dbReference type="Proteomes" id="UP000526125">
    <property type="component" value="Unassembled WGS sequence"/>
</dbReference>
<comment type="catalytic activity">
    <reaction evidence="5">
        <text>(6S)-5-formyl-5,6,7,8-tetrahydrofolate + ATP = (6R)-5,10-methenyltetrahydrofolate + ADP + phosphate</text>
        <dbReference type="Rhea" id="RHEA:10488"/>
        <dbReference type="ChEBI" id="CHEBI:30616"/>
        <dbReference type="ChEBI" id="CHEBI:43474"/>
        <dbReference type="ChEBI" id="CHEBI:57455"/>
        <dbReference type="ChEBI" id="CHEBI:57457"/>
        <dbReference type="ChEBI" id="CHEBI:456216"/>
        <dbReference type="EC" id="6.3.3.2"/>
    </reaction>
</comment>
<dbReference type="PIRSF" id="PIRSF006806">
    <property type="entry name" value="FTHF_cligase"/>
    <property type="match status" value="1"/>
</dbReference>
<reference evidence="7 8" key="1">
    <citation type="submission" date="2020-05" db="EMBL/GenBank/DDBJ databases">
        <title>Genome Sequencing of Type Strains.</title>
        <authorList>
            <person name="Lemaire J.F."/>
            <person name="Inderbitzin P."/>
            <person name="Gregorio O.A."/>
            <person name="Collins S.B."/>
            <person name="Wespe N."/>
            <person name="Knight-Connoni V."/>
        </authorList>
    </citation>
    <scope>NUCLEOTIDE SEQUENCE [LARGE SCALE GENOMIC DNA]</scope>
    <source>
        <strain evidence="7 8">LMG 21957</strain>
    </source>
</reference>
<keyword evidence="8" id="KW-1185">Reference proteome</keyword>
<evidence type="ECO:0000256" key="2">
    <source>
        <dbReference type="ARBA" id="ARBA00022741"/>
    </source>
</evidence>
<evidence type="ECO:0000256" key="1">
    <source>
        <dbReference type="ARBA" id="ARBA00010638"/>
    </source>
</evidence>
<keyword evidence="7" id="KW-0436">Ligase</keyword>
<evidence type="ECO:0000256" key="6">
    <source>
        <dbReference type="SAM" id="MobiDB-lite"/>
    </source>
</evidence>
<dbReference type="GO" id="GO:0005524">
    <property type="term" value="F:ATP binding"/>
    <property type="evidence" value="ECO:0007669"/>
    <property type="project" value="UniProtKB-KW"/>
</dbReference>
<sequence length="207" mass="24076">MQDRTEQKSQLRSRLRQSRDRMDETLRQHAMMEISLVAKRELRRLRQDKQRLTIFSYLSYGSEAPTTFLFEYGWKHGDRMFAPKVLANPVRMELRRVRGEKDIEPGVWGIPEPKDTCEVLHREDWPDIDLVIVPGLGYDPHGGRIGYGGGYYDRFAEILEAECYTAGRRPLLAAFVLPGQLQDEIPMDPLDLRMDLLMTTEGILHIE</sequence>
<comment type="similarity">
    <text evidence="1 5">Belongs to the 5-formyltetrahydrofolate cyclo-ligase family.</text>
</comment>
<dbReference type="GO" id="GO:0030272">
    <property type="term" value="F:5-formyltetrahydrofolate cyclo-ligase activity"/>
    <property type="evidence" value="ECO:0007669"/>
    <property type="project" value="UniProtKB-EC"/>
</dbReference>
<feature type="region of interest" description="Disordered" evidence="6">
    <location>
        <begin position="1"/>
        <end position="24"/>
    </location>
</feature>
<keyword evidence="5" id="KW-0460">Magnesium</keyword>
<keyword evidence="3 4" id="KW-0067">ATP-binding</keyword>
<dbReference type="NCBIfam" id="TIGR02727">
    <property type="entry name" value="MTHFS_bact"/>
    <property type="match status" value="1"/>
</dbReference>
<gene>
    <name evidence="7" type="ORF">HP552_25660</name>
</gene>
<feature type="binding site" evidence="4">
    <location>
        <position position="63"/>
    </location>
    <ligand>
        <name>substrate</name>
    </ligand>
</feature>
<keyword evidence="2 4" id="KW-0547">Nucleotide-binding</keyword>
<keyword evidence="5" id="KW-0479">Metal-binding</keyword>